<organism evidence="1 2">
    <name type="scientific">Puccinia striiformis f. sp. tritici</name>
    <dbReference type="NCBI Taxonomy" id="168172"/>
    <lineage>
        <taxon>Eukaryota</taxon>
        <taxon>Fungi</taxon>
        <taxon>Dikarya</taxon>
        <taxon>Basidiomycota</taxon>
        <taxon>Pucciniomycotina</taxon>
        <taxon>Pucciniomycetes</taxon>
        <taxon>Pucciniales</taxon>
        <taxon>Pucciniaceae</taxon>
        <taxon>Puccinia</taxon>
    </lineage>
</organism>
<reference evidence="1 2" key="3">
    <citation type="journal article" date="2022" name="Microbiol. Spectr.">
        <title>Folding features and dynamics of 3D genome architecture in plant fungal pathogens.</title>
        <authorList>
            <person name="Xia C."/>
        </authorList>
    </citation>
    <scope>NUCLEOTIDE SEQUENCE [LARGE SCALE GENOMIC DNA]</scope>
    <source>
        <strain evidence="1 2">93-210</strain>
    </source>
</reference>
<comment type="caution">
    <text evidence="1">The sequence shown here is derived from an EMBL/GenBank/DDBJ whole genome shotgun (WGS) entry which is preliminary data.</text>
</comment>
<accession>A0ACC0EEJ2</accession>
<evidence type="ECO:0000313" key="2">
    <source>
        <dbReference type="Proteomes" id="UP001060170"/>
    </source>
</evidence>
<proteinExistence type="predicted"/>
<name>A0ACC0EEJ2_9BASI</name>
<protein>
    <submittedName>
        <fullName evidence="1">Uncharacterized protein</fullName>
    </submittedName>
</protein>
<sequence>MPPKAPKRQHIGRFHPGIGSQPVHTGRLSTQRVHARKSSRHSDAGSVDHGPRPQRPGAKVIRMLWIYPTDNLKARKPPQASSKSRRSILDTRIRQWKQIR</sequence>
<dbReference type="EMBL" id="CM045871">
    <property type="protein sequence ID" value="KAI7951358.1"/>
    <property type="molecule type" value="Genomic_DNA"/>
</dbReference>
<reference evidence="2" key="2">
    <citation type="journal article" date="2018" name="Mol. Plant Microbe Interact.">
        <title>Genome sequence resources for the wheat stripe rust pathogen (Puccinia striiformis f. sp. tritici) and the barley stripe rust pathogen (Puccinia striiformis f. sp. hordei).</title>
        <authorList>
            <person name="Xia C."/>
            <person name="Wang M."/>
            <person name="Yin C."/>
            <person name="Cornejo O.E."/>
            <person name="Hulbert S.H."/>
            <person name="Chen X."/>
        </authorList>
    </citation>
    <scope>NUCLEOTIDE SEQUENCE [LARGE SCALE GENOMIC DNA]</scope>
    <source>
        <strain evidence="2">93-210</strain>
    </source>
</reference>
<reference evidence="2" key="1">
    <citation type="journal article" date="2018" name="BMC Genomics">
        <title>Genomic insights into host adaptation between the wheat stripe rust pathogen (Puccinia striiformis f. sp. tritici) and the barley stripe rust pathogen (Puccinia striiformis f. sp. hordei).</title>
        <authorList>
            <person name="Xia C."/>
            <person name="Wang M."/>
            <person name="Yin C."/>
            <person name="Cornejo O.E."/>
            <person name="Hulbert S.H."/>
            <person name="Chen X."/>
        </authorList>
    </citation>
    <scope>NUCLEOTIDE SEQUENCE [LARGE SCALE GENOMIC DNA]</scope>
    <source>
        <strain evidence="2">93-210</strain>
    </source>
</reference>
<keyword evidence="2" id="KW-1185">Reference proteome</keyword>
<gene>
    <name evidence="1" type="ORF">MJO28_007042</name>
</gene>
<evidence type="ECO:0000313" key="1">
    <source>
        <dbReference type="EMBL" id="KAI7951358.1"/>
    </source>
</evidence>
<dbReference type="Proteomes" id="UP001060170">
    <property type="component" value="Chromosome 7"/>
</dbReference>